<keyword evidence="3" id="KW-1185">Reference proteome</keyword>
<reference evidence="3" key="1">
    <citation type="journal article" date="2019" name="Int. J. Syst. Evol. Microbiol.">
        <title>The Global Catalogue of Microorganisms (GCM) 10K type strain sequencing project: providing services to taxonomists for standard genome sequencing and annotation.</title>
        <authorList>
            <consortium name="The Broad Institute Genomics Platform"/>
            <consortium name="The Broad Institute Genome Sequencing Center for Infectious Disease"/>
            <person name="Wu L."/>
            <person name="Ma J."/>
        </authorList>
    </citation>
    <scope>NUCLEOTIDE SEQUENCE [LARGE SCALE GENOMIC DNA]</scope>
    <source>
        <strain evidence="3">JCM 16904</strain>
    </source>
</reference>
<feature type="signal peptide" evidence="1">
    <location>
        <begin position="1"/>
        <end position="30"/>
    </location>
</feature>
<name>A0ABP7D5A9_9ACTN</name>
<dbReference type="Proteomes" id="UP001500902">
    <property type="component" value="Unassembled WGS sequence"/>
</dbReference>
<comment type="caution">
    <text evidence="2">The sequence shown here is derived from an EMBL/GenBank/DDBJ whole genome shotgun (WGS) entry which is preliminary data.</text>
</comment>
<proteinExistence type="predicted"/>
<sequence length="128" mass="13552">MRTSVSRVLLALAAALTVLGVTLGGPTAAAQPLSPDISQVCTPEASVCYGIRGDATQGYRFWFTIQPPPVDRRFTFTVNGVRTDGSLRLISQPTRLGGEFTPAVALIVGDRVCMYIGTAQEGYCGTVI</sequence>
<keyword evidence="1" id="KW-0732">Signal</keyword>
<evidence type="ECO:0000313" key="3">
    <source>
        <dbReference type="Proteomes" id="UP001500902"/>
    </source>
</evidence>
<gene>
    <name evidence="2" type="ORF">GCM10022224_078440</name>
</gene>
<evidence type="ECO:0000313" key="2">
    <source>
        <dbReference type="EMBL" id="GAA3700894.1"/>
    </source>
</evidence>
<organism evidence="2 3">
    <name type="scientific">Nonomuraea antimicrobica</name>
    <dbReference type="NCBI Taxonomy" id="561173"/>
    <lineage>
        <taxon>Bacteria</taxon>
        <taxon>Bacillati</taxon>
        <taxon>Actinomycetota</taxon>
        <taxon>Actinomycetes</taxon>
        <taxon>Streptosporangiales</taxon>
        <taxon>Streptosporangiaceae</taxon>
        <taxon>Nonomuraea</taxon>
    </lineage>
</organism>
<dbReference type="EMBL" id="BAAAZP010000163">
    <property type="protein sequence ID" value="GAA3700894.1"/>
    <property type="molecule type" value="Genomic_DNA"/>
</dbReference>
<protein>
    <submittedName>
        <fullName evidence="2">Uncharacterized protein</fullName>
    </submittedName>
</protein>
<evidence type="ECO:0000256" key="1">
    <source>
        <dbReference type="SAM" id="SignalP"/>
    </source>
</evidence>
<accession>A0ABP7D5A9</accession>
<feature type="chain" id="PRO_5046453283" evidence="1">
    <location>
        <begin position="31"/>
        <end position="128"/>
    </location>
</feature>